<sequence length="168" mass="19208">MPCFYREAQAQLKLCRKREKKMSTGGKGKAKGGGKGQKDKQQQLQDKSKPALQNPSVRRISQSYIGSRTQLDSKGRLHAPSRGPKRRDDDIREGDEGHVEWMTAPQLVKPDDQLELSEQELKEEITRVLTANNPHTPSKIIRFSHKEQSFKPIVSIDQMAIHFTLDRY</sequence>
<feature type="region of interest" description="Disordered" evidence="1">
    <location>
        <begin position="16"/>
        <end position="100"/>
    </location>
</feature>
<name>A0A1X7SY70_AMPQE</name>
<dbReference type="eggNOG" id="KOG1587">
    <property type="taxonomic scope" value="Eukaryota"/>
</dbReference>
<evidence type="ECO:0000313" key="2">
    <source>
        <dbReference type="EnsemblMetazoa" id="Aqu2.1.07107_001"/>
    </source>
</evidence>
<organism evidence="2">
    <name type="scientific">Amphimedon queenslandica</name>
    <name type="common">Sponge</name>
    <dbReference type="NCBI Taxonomy" id="400682"/>
    <lineage>
        <taxon>Eukaryota</taxon>
        <taxon>Metazoa</taxon>
        <taxon>Porifera</taxon>
        <taxon>Demospongiae</taxon>
        <taxon>Heteroscleromorpha</taxon>
        <taxon>Haplosclerida</taxon>
        <taxon>Niphatidae</taxon>
        <taxon>Amphimedon</taxon>
    </lineage>
</organism>
<proteinExistence type="predicted"/>
<reference evidence="2" key="1">
    <citation type="submission" date="2017-05" db="UniProtKB">
        <authorList>
            <consortium name="EnsemblMetazoa"/>
        </authorList>
    </citation>
    <scope>IDENTIFICATION</scope>
</reference>
<accession>A0A1X7SY70</accession>
<feature type="compositionally biased region" description="Polar residues" evidence="1">
    <location>
        <begin position="51"/>
        <end position="72"/>
    </location>
</feature>
<feature type="compositionally biased region" description="Basic residues" evidence="1">
    <location>
        <begin position="76"/>
        <end position="85"/>
    </location>
</feature>
<feature type="compositionally biased region" description="Basic and acidic residues" evidence="1">
    <location>
        <begin position="86"/>
        <end position="99"/>
    </location>
</feature>
<dbReference type="AlphaFoldDB" id="A0A1X7SY70"/>
<feature type="compositionally biased region" description="Basic and acidic residues" evidence="1">
    <location>
        <begin position="36"/>
        <end position="49"/>
    </location>
</feature>
<dbReference type="EnsemblMetazoa" id="Aqu2.1.07107_001">
    <property type="protein sequence ID" value="Aqu2.1.07107_001"/>
    <property type="gene ID" value="Aqu2.1.07107"/>
</dbReference>
<dbReference type="STRING" id="400682.A0A1X7SY70"/>
<dbReference type="OrthoDB" id="10261376at2759"/>
<protein>
    <submittedName>
        <fullName evidence="2">Uncharacterized protein</fullName>
    </submittedName>
</protein>
<dbReference type="InParanoid" id="A0A1X7SY70"/>
<feature type="compositionally biased region" description="Gly residues" evidence="1">
    <location>
        <begin position="25"/>
        <end position="35"/>
    </location>
</feature>
<evidence type="ECO:0000256" key="1">
    <source>
        <dbReference type="SAM" id="MobiDB-lite"/>
    </source>
</evidence>